<dbReference type="eggNOG" id="COG4509">
    <property type="taxonomic scope" value="Bacteria"/>
</dbReference>
<proteinExistence type="predicted"/>
<sequence>MKEIKRTHSHQESRTHGRRSRGYEPAKFGMPSARPQSARAYAAASPEASQYARARYGQQAAVNRRNRRGDHFLSFVIVVAAAVFIASIVALGVIWYGYHSSTKMYDDVASHAVISEETSDLANITIDWDYLKSVNKDVVAWVYMPGTEINYPIVKGADDDEYLWKNFDGGEGAIVKKGSIFLSGVNSRDMSDDLSFFYGHNMHDGTMFSLLEKMVNDTKLFDGSRTFYVLTPTKNYRCSTFALDRVDETKVELIQPTFSSADEFQAYLNDRVSESLVSLPGDVDLSGISKSFALVSCAVHNDGTRVILYGGVVDAAAPANAQEPSDAGGAESVDNVAEDVEADVAAQ</sequence>
<feature type="transmembrane region" description="Helical" evidence="2">
    <location>
        <begin position="72"/>
        <end position="98"/>
    </location>
</feature>
<dbReference type="CDD" id="cd05826">
    <property type="entry name" value="Sortase_B"/>
    <property type="match status" value="1"/>
</dbReference>
<dbReference type="SUPFAM" id="SSF63817">
    <property type="entry name" value="Sortase"/>
    <property type="match status" value="1"/>
</dbReference>
<evidence type="ECO:0000256" key="2">
    <source>
        <dbReference type="SAM" id="Phobius"/>
    </source>
</evidence>
<keyword evidence="4" id="KW-1185">Reference proteome</keyword>
<keyword evidence="2" id="KW-1133">Transmembrane helix</keyword>
<feature type="compositionally biased region" description="Acidic residues" evidence="1">
    <location>
        <begin position="336"/>
        <end position="347"/>
    </location>
</feature>
<feature type="region of interest" description="Disordered" evidence="1">
    <location>
        <begin position="320"/>
        <end position="347"/>
    </location>
</feature>
<dbReference type="STRING" id="649764.HMPREF0762_00997"/>
<evidence type="ECO:0000313" key="4">
    <source>
        <dbReference type="Proteomes" id="UP000006001"/>
    </source>
</evidence>
<organism evidence="3 4">
    <name type="scientific">Slackia exigua (strain ATCC 700122 / DSM 15923 / CIP 105133 / JCM 11022 / KCTC 5966 / S-7)</name>
    <dbReference type="NCBI Taxonomy" id="649764"/>
    <lineage>
        <taxon>Bacteria</taxon>
        <taxon>Bacillati</taxon>
        <taxon>Actinomycetota</taxon>
        <taxon>Coriobacteriia</taxon>
        <taxon>Eggerthellales</taxon>
        <taxon>Eggerthellaceae</taxon>
        <taxon>Slackia</taxon>
    </lineage>
</organism>
<protein>
    <submittedName>
        <fullName evidence="3">Sortase, SrtB family</fullName>
    </submittedName>
</protein>
<evidence type="ECO:0000313" key="3">
    <source>
        <dbReference type="EMBL" id="EEZ61656.1"/>
    </source>
</evidence>
<keyword evidence="2" id="KW-0812">Transmembrane</keyword>
<dbReference type="Gene3D" id="2.40.260.10">
    <property type="entry name" value="Sortase"/>
    <property type="match status" value="1"/>
</dbReference>
<accession>D0WGP3</accession>
<evidence type="ECO:0000256" key="1">
    <source>
        <dbReference type="SAM" id="MobiDB-lite"/>
    </source>
</evidence>
<feature type="compositionally biased region" description="Basic and acidic residues" evidence="1">
    <location>
        <begin position="1"/>
        <end position="15"/>
    </location>
</feature>
<dbReference type="InterPro" id="IPR009835">
    <property type="entry name" value="SrtB"/>
</dbReference>
<dbReference type="InterPro" id="IPR023365">
    <property type="entry name" value="Sortase_dom-sf"/>
</dbReference>
<dbReference type="HOGENOM" id="CLU_034078_3_2_11"/>
<reference evidence="3" key="1">
    <citation type="submission" date="2009-10" db="EMBL/GenBank/DDBJ databases">
        <authorList>
            <person name="Weinstock G."/>
            <person name="Sodergren E."/>
            <person name="Clifton S."/>
            <person name="Fulton L."/>
            <person name="Fulton B."/>
            <person name="Courtney L."/>
            <person name="Fronick C."/>
            <person name="Harrison M."/>
            <person name="Strong C."/>
            <person name="Farmer C."/>
            <person name="Delahaunty K."/>
            <person name="Markovic C."/>
            <person name="Hall O."/>
            <person name="Minx P."/>
            <person name="Tomlinson C."/>
            <person name="Mitreva M."/>
            <person name="Nelson J."/>
            <person name="Hou S."/>
            <person name="Wollam A."/>
            <person name="Pepin K.H."/>
            <person name="Johnson M."/>
            <person name="Bhonagiri V."/>
            <person name="Nash W.E."/>
            <person name="Warren W."/>
            <person name="Chinwalla A."/>
            <person name="Mardis E.R."/>
            <person name="Wilson R.K."/>
        </authorList>
    </citation>
    <scope>NUCLEOTIDE SEQUENCE [LARGE SCALE GENOMIC DNA]</scope>
    <source>
        <strain evidence="3">ATCC 700122</strain>
    </source>
</reference>
<name>D0WGP3_SLAES</name>
<feature type="region of interest" description="Disordered" evidence="1">
    <location>
        <begin position="1"/>
        <end position="33"/>
    </location>
</feature>
<keyword evidence="2" id="KW-0472">Membrane</keyword>
<dbReference type="Proteomes" id="UP000006001">
    <property type="component" value="Unassembled WGS sequence"/>
</dbReference>
<gene>
    <name evidence="3" type="ORF">HMPREF0762_00997</name>
</gene>
<dbReference type="EMBL" id="ACUX02000006">
    <property type="protein sequence ID" value="EEZ61656.1"/>
    <property type="molecule type" value="Genomic_DNA"/>
</dbReference>
<comment type="caution">
    <text evidence="3">The sequence shown here is derived from an EMBL/GenBank/DDBJ whole genome shotgun (WGS) entry which is preliminary data.</text>
</comment>
<dbReference type="AlphaFoldDB" id="D0WGP3"/>